<dbReference type="SUPFAM" id="SSF56925">
    <property type="entry name" value="OMPA-like"/>
    <property type="match status" value="2"/>
</dbReference>
<proteinExistence type="predicted"/>
<reference evidence="2" key="1">
    <citation type="journal article" date="2019" name="Int. J. Syst. Evol. Microbiol.">
        <title>The Global Catalogue of Microorganisms (GCM) 10K type strain sequencing project: providing services to taxonomists for standard genome sequencing and annotation.</title>
        <authorList>
            <consortium name="The Broad Institute Genomics Platform"/>
            <consortium name="The Broad Institute Genome Sequencing Center for Infectious Disease"/>
            <person name="Wu L."/>
            <person name="Ma J."/>
        </authorList>
    </citation>
    <scope>NUCLEOTIDE SEQUENCE [LARGE SCALE GENOMIC DNA]</scope>
    <source>
        <strain evidence="2">JCM 18014</strain>
    </source>
</reference>
<comment type="caution">
    <text evidence="1">The sequence shown here is derived from an EMBL/GenBank/DDBJ whole genome shotgun (WGS) entry which is preliminary data.</text>
</comment>
<keyword evidence="2" id="KW-1185">Reference proteome</keyword>
<evidence type="ECO:0000313" key="2">
    <source>
        <dbReference type="Proteomes" id="UP001500518"/>
    </source>
</evidence>
<sequence length="539" mass="57781">MELTRAAAEVAQTAVERRDITIDFDASAQTYTLRFGSTEQEFGPADLTPESGDGLAAYQIDTASGRQFLSIYTVPFISASFATDLDYNQYVAQAYWQLDSTDNSSQFTRFFAFVFGDETDPAEMPTTGSAHWLVDIFGALAKPGEELLTISGTGDFEVDFKQGVYQFMSSVTETEFQTFGGTAGALYLQSSGKLQADGTFGGPLAYDGTATLDGSLSGRFFGPGAAELGATFEATDSNGTTLNGSFTGQRSTFASTSAGISNITLTDPLTEGRTFGEGVEGHISYRSDDPEDFADIGYISREGVVTYDGNGVISVSGNFYRVLAEEDRIADSSGKFDRYAYSDEEGEYELALYKLGDANPEIALTYASFYTQTAIEESPTPNATVLRREDRFVHWGLRTMPEIIRATSGTARYGGVVYGRANRADRAQFEVGGTSAFTIDFGAGSYDGQLVLTGTEVGQGGPVDLGTWTFGSEIRSGFIARANMSATVGGKPGYGQIFPTLYGPNAEEIGADFEATVENGLGDPMRLDIFGVTVGRRED</sequence>
<gene>
    <name evidence="1" type="ORF">GCM10023208_07540</name>
</gene>
<name>A0ABP9K1H1_9SPHN</name>
<dbReference type="EMBL" id="BAABHV010000006">
    <property type="protein sequence ID" value="GAA5049369.1"/>
    <property type="molecule type" value="Genomic_DNA"/>
</dbReference>
<dbReference type="Gene3D" id="2.40.160.90">
    <property type="match status" value="2"/>
</dbReference>
<evidence type="ECO:0000313" key="1">
    <source>
        <dbReference type="EMBL" id="GAA5049369.1"/>
    </source>
</evidence>
<organism evidence="1 2">
    <name type="scientific">Erythrobacter westpacificensis</name>
    <dbReference type="NCBI Taxonomy" id="1055231"/>
    <lineage>
        <taxon>Bacteria</taxon>
        <taxon>Pseudomonadati</taxon>
        <taxon>Pseudomonadota</taxon>
        <taxon>Alphaproteobacteria</taxon>
        <taxon>Sphingomonadales</taxon>
        <taxon>Erythrobacteraceae</taxon>
        <taxon>Erythrobacter/Porphyrobacter group</taxon>
        <taxon>Erythrobacter</taxon>
    </lineage>
</organism>
<dbReference type="InterPro" id="IPR011250">
    <property type="entry name" value="OMP/PagP_B-barrel"/>
</dbReference>
<dbReference type="Proteomes" id="UP001500518">
    <property type="component" value="Unassembled WGS sequence"/>
</dbReference>
<evidence type="ECO:0008006" key="3">
    <source>
        <dbReference type="Google" id="ProtNLM"/>
    </source>
</evidence>
<accession>A0ABP9K1H1</accession>
<dbReference type="RefSeq" id="WP_346031798.1">
    <property type="nucleotide sequence ID" value="NZ_BAABHV010000006.1"/>
</dbReference>
<protein>
    <recommendedName>
        <fullName evidence="3">Transferrin-binding protein B C-lobe/N-lobe beta barrel domain-containing protein</fullName>
    </recommendedName>
</protein>